<feature type="compositionally biased region" description="Low complexity" evidence="1">
    <location>
        <begin position="26"/>
        <end position="47"/>
    </location>
</feature>
<evidence type="ECO:0000256" key="1">
    <source>
        <dbReference type="SAM" id="MobiDB-lite"/>
    </source>
</evidence>
<proteinExistence type="predicted"/>
<evidence type="ECO:0000313" key="2">
    <source>
        <dbReference type="EMBL" id="VDC99477.1"/>
    </source>
</evidence>
<organism evidence="2">
    <name type="scientific">Brassica oleracea</name>
    <name type="common">Wild cabbage</name>
    <dbReference type="NCBI Taxonomy" id="3712"/>
    <lineage>
        <taxon>Eukaryota</taxon>
        <taxon>Viridiplantae</taxon>
        <taxon>Streptophyta</taxon>
        <taxon>Embryophyta</taxon>
        <taxon>Tracheophyta</taxon>
        <taxon>Spermatophyta</taxon>
        <taxon>Magnoliopsida</taxon>
        <taxon>eudicotyledons</taxon>
        <taxon>Gunneridae</taxon>
        <taxon>Pentapetalae</taxon>
        <taxon>rosids</taxon>
        <taxon>malvids</taxon>
        <taxon>Brassicales</taxon>
        <taxon>Brassicaceae</taxon>
        <taxon>Brassiceae</taxon>
        <taxon>Brassica</taxon>
    </lineage>
</organism>
<sequence length="47" mass="5273">MKRKADELWNPVRKNIIVKNQSQIQVPSSHPSSFSLLSVPSSSSHNL</sequence>
<feature type="region of interest" description="Disordered" evidence="1">
    <location>
        <begin position="22"/>
        <end position="47"/>
    </location>
</feature>
<dbReference type="EMBL" id="LR031872">
    <property type="protein sequence ID" value="VDC99477.1"/>
    <property type="molecule type" value="Genomic_DNA"/>
</dbReference>
<accession>A0A3P6B8N1</accession>
<name>A0A3P6B8N1_BRAOL</name>
<reference evidence="2" key="1">
    <citation type="submission" date="2018-11" db="EMBL/GenBank/DDBJ databases">
        <authorList>
            <consortium name="Genoscope - CEA"/>
            <person name="William W."/>
        </authorList>
    </citation>
    <scope>NUCLEOTIDE SEQUENCE</scope>
</reference>
<gene>
    <name evidence="2" type="ORF">BOLC3T20559H</name>
</gene>
<protein>
    <submittedName>
        <fullName evidence="2">Uncharacterized protein</fullName>
    </submittedName>
</protein>
<dbReference type="AlphaFoldDB" id="A0A3P6B8N1"/>